<evidence type="ECO:0008006" key="4">
    <source>
        <dbReference type="Google" id="ProtNLM"/>
    </source>
</evidence>
<evidence type="ECO:0000313" key="3">
    <source>
        <dbReference type="Proteomes" id="UP000727456"/>
    </source>
</evidence>
<keyword evidence="1" id="KW-0732">Signal</keyword>
<evidence type="ECO:0000313" key="2">
    <source>
        <dbReference type="EMBL" id="NIJ07839.1"/>
    </source>
</evidence>
<organism evidence="2 3">
    <name type="scientific">Sphingomonas vulcanisoli</name>
    <dbReference type="NCBI Taxonomy" id="1658060"/>
    <lineage>
        <taxon>Bacteria</taxon>
        <taxon>Pseudomonadati</taxon>
        <taxon>Pseudomonadota</taxon>
        <taxon>Alphaproteobacteria</taxon>
        <taxon>Sphingomonadales</taxon>
        <taxon>Sphingomonadaceae</taxon>
        <taxon>Sphingomonas</taxon>
    </lineage>
</organism>
<keyword evidence="3" id="KW-1185">Reference proteome</keyword>
<dbReference type="EMBL" id="JAAOZC010000003">
    <property type="protein sequence ID" value="NIJ07839.1"/>
    <property type="molecule type" value="Genomic_DNA"/>
</dbReference>
<comment type="caution">
    <text evidence="2">The sequence shown here is derived from an EMBL/GenBank/DDBJ whole genome shotgun (WGS) entry which is preliminary data.</text>
</comment>
<gene>
    <name evidence="2" type="ORF">FHS31_001449</name>
</gene>
<feature type="signal peptide" evidence="1">
    <location>
        <begin position="1"/>
        <end position="15"/>
    </location>
</feature>
<feature type="chain" id="PRO_5047111267" description="DUF2066 domain-containing protein" evidence="1">
    <location>
        <begin position="16"/>
        <end position="257"/>
    </location>
</feature>
<dbReference type="RefSeq" id="WP_167072697.1">
    <property type="nucleotide sequence ID" value="NZ_JAAOZC010000003.1"/>
</dbReference>
<dbReference type="Proteomes" id="UP000727456">
    <property type="component" value="Unassembled WGS sequence"/>
</dbReference>
<protein>
    <recommendedName>
        <fullName evidence="4">DUF2066 domain-containing protein</fullName>
    </recommendedName>
</protein>
<accession>A0ABX0TQN0</accession>
<name>A0ABX0TQN0_9SPHN</name>
<sequence>MIAVMLAAAIAPAFAPPPGTITYTIRDLYAAHEAVTTRETLAFTRDDRGLVAHLVPLSRTSDASPQARDAIARLFAPLIGVESKLRLAADGTPLQLIDSDRPWAAFLASRAALRAKFNADPALPAAAKAMTNKVLDAETAPTARDQRLREPFEQILPPRLPPLAIGSSSDFKATIATPGGPVSATGKVTLTAIENDLLRYRITLATAPIGDKAAVYKQSDDLTIDRATGLLAAAHRERSLVIGGGAVQPILTEDIAR</sequence>
<evidence type="ECO:0000256" key="1">
    <source>
        <dbReference type="SAM" id="SignalP"/>
    </source>
</evidence>
<proteinExistence type="predicted"/>
<reference evidence="2 3" key="1">
    <citation type="submission" date="2020-03" db="EMBL/GenBank/DDBJ databases">
        <title>Genomic Encyclopedia of Type Strains, Phase III (KMG-III): the genomes of soil and plant-associated and newly described type strains.</title>
        <authorList>
            <person name="Whitman W."/>
        </authorList>
    </citation>
    <scope>NUCLEOTIDE SEQUENCE [LARGE SCALE GENOMIC DNA]</scope>
    <source>
        <strain evidence="2 3">CECT 8804</strain>
    </source>
</reference>